<evidence type="ECO:0000313" key="1">
    <source>
        <dbReference type="EMBL" id="QHT91173.1"/>
    </source>
</evidence>
<accession>A0A6C0II20</accession>
<protein>
    <recommendedName>
        <fullName evidence="2">Protein kinase domain-containing protein</fullName>
    </recommendedName>
</protein>
<dbReference type="EMBL" id="MN740163">
    <property type="protein sequence ID" value="QHT91173.1"/>
    <property type="molecule type" value="Genomic_DNA"/>
</dbReference>
<reference evidence="1" key="1">
    <citation type="journal article" date="2020" name="Nature">
        <title>Giant virus diversity and host interactions through global metagenomics.</title>
        <authorList>
            <person name="Schulz F."/>
            <person name="Roux S."/>
            <person name="Paez-Espino D."/>
            <person name="Jungbluth S."/>
            <person name="Walsh D.A."/>
            <person name="Denef V.J."/>
            <person name="McMahon K.D."/>
            <person name="Konstantinidis K.T."/>
            <person name="Eloe-Fadrosh E.A."/>
            <person name="Kyrpides N.C."/>
            <person name="Woyke T."/>
        </authorList>
    </citation>
    <scope>NUCLEOTIDE SEQUENCE</scope>
    <source>
        <strain evidence="1">GVMAG-M-3300023184-72</strain>
    </source>
</reference>
<sequence>MNTNIEISQISNHFSFQFKKKRENKKIYENKIVVYDFFSVNEAHICDKIKEIPYYSNNYNILNDYDYIKIAQVNEKQMIELNIQQNISDISDNINKYLIFKYNYDNCIEFNDFLYNLNNPKILISNLLESFSYLLVSLMKLNENNICFFNLSNETIVFSGDKPILRNFKYSLQISKLNESYICKIIEKMDNYTYKPLEIHVLYYIIKNNLDTLNDTIIHHISNNYTENLSVLSLFSQNYIDSFKKECILFLKKYVNMPKTLIIANILEYNDKWDIYSLSVLYLHIFGNISRSFSLKGTFISKLVVVLCKNILPEPSKRESLETTKEIFGSLFNDFSNWTFIHQMSCKEISKLFELL</sequence>
<dbReference type="AlphaFoldDB" id="A0A6C0II20"/>
<proteinExistence type="predicted"/>
<name>A0A6C0II20_9ZZZZ</name>
<organism evidence="1">
    <name type="scientific">viral metagenome</name>
    <dbReference type="NCBI Taxonomy" id="1070528"/>
    <lineage>
        <taxon>unclassified sequences</taxon>
        <taxon>metagenomes</taxon>
        <taxon>organismal metagenomes</taxon>
    </lineage>
</organism>
<evidence type="ECO:0008006" key="2">
    <source>
        <dbReference type="Google" id="ProtNLM"/>
    </source>
</evidence>